<reference evidence="6 7" key="1">
    <citation type="submission" date="2019-02" db="EMBL/GenBank/DDBJ databases">
        <title>Genome sequencing of the rare red list fungi Antrodiella citrinella (Flaviporus citrinellus).</title>
        <authorList>
            <person name="Buettner E."/>
            <person name="Kellner H."/>
        </authorList>
    </citation>
    <scope>NUCLEOTIDE SEQUENCE [LARGE SCALE GENOMIC DNA]</scope>
    <source>
        <strain evidence="6 7">DSM 108506</strain>
    </source>
</reference>
<name>A0A4S4N4Z5_9APHY</name>
<dbReference type="GO" id="GO:0008821">
    <property type="term" value="F:crossover junction DNA endonuclease activity"/>
    <property type="evidence" value="ECO:0007669"/>
    <property type="project" value="InterPro"/>
</dbReference>
<keyword evidence="7" id="KW-1185">Reference proteome</keyword>
<dbReference type="SUPFAM" id="SSF47807">
    <property type="entry name" value="5' to 3' exonuclease, C-terminal subdomain"/>
    <property type="match status" value="1"/>
</dbReference>
<dbReference type="PANTHER" id="PTHR11081">
    <property type="entry name" value="FLAP ENDONUCLEASE FAMILY MEMBER"/>
    <property type="match status" value="1"/>
</dbReference>
<keyword evidence="2" id="KW-0378">Hydrolase</keyword>
<feature type="compositionally biased region" description="Basic residues" evidence="3">
    <location>
        <begin position="752"/>
        <end position="767"/>
    </location>
</feature>
<dbReference type="SMART" id="SM00485">
    <property type="entry name" value="XPGN"/>
    <property type="match status" value="1"/>
</dbReference>
<dbReference type="EMBL" id="SGPM01000005">
    <property type="protein sequence ID" value="THH33505.1"/>
    <property type="molecule type" value="Genomic_DNA"/>
</dbReference>
<feature type="domain" description="XPG N-terminal" evidence="5">
    <location>
        <begin position="1"/>
        <end position="97"/>
    </location>
</feature>
<feature type="compositionally biased region" description="Basic and acidic residues" evidence="3">
    <location>
        <begin position="986"/>
        <end position="998"/>
    </location>
</feature>
<dbReference type="SMART" id="SM00484">
    <property type="entry name" value="XPGI"/>
    <property type="match status" value="1"/>
</dbReference>
<dbReference type="InterPro" id="IPR036279">
    <property type="entry name" value="5-3_exonuclease_C_sf"/>
</dbReference>
<evidence type="ECO:0000259" key="4">
    <source>
        <dbReference type="SMART" id="SM00484"/>
    </source>
</evidence>
<feature type="region of interest" description="Disordered" evidence="3">
    <location>
        <begin position="681"/>
        <end position="832"/>
    </location>
</feature>
<evidence type="ECO:0000256" key="1">
    <source>
        <dbReference type="ARBA" id="ARBA00022722"/>
    </source>
</evidence>
<dbReference type="OrthoDB" id="2959108at2759"/>
<dbReference type="CDD" id="cd09906">
    <property type="entry name" value="H3TH_YEN1"/>
    <property type="match status" value="1"/>
</dbReference>
<evidence type="ECO:0000256" key="3">
    <source>
        <dbReference type="SAM" id="MobiDB-lite"/>
    </source>
</evidence>
<evidence type="ECO:0000313" key="7">
    <source>
        <dbReference type="Proteomes" id="UP000308730"/>
    </source>
</evidence>
<dbReference type="InterPro" id="IPR041177">
    <property type="entry name" value="GEN1_C"/>
</dbReference>
<dbReference type="SUPFAM" id="SSF88723">
    <property type="entry name" value="PIN domain-like"/>
    <property type="match status" value="1"/>
</dbReference>
<organism evidence="6 7">
    <name type="scientific">Antrodiella citrinella</name>
    <dbReference type="NCBI Taxonomy" id="2447956"/>
    <lineage>
        <taxon>Eukaryota</taxon>
        <taxon>Fungi</taxon>
        <taxon>Dikarya</taxon>
        <taxon>Basidiomycota</taxon>
        <taxon>Agaricomycotina</taxon>
        <taxon>Agaricomycetes</taxon>
        <taxon>Polyporales</taxon>
        <taxon>Steccherinaceae</taxon>
        <taxon>Antrodiella</taxon>
    </lineage>
</organism>
<gene>
    <name evidence="6" type="ORF">EUX98_g629</name>
</gene>
<dbReference type="Gene3D" id="3.40.50.1010">
    <property type="entry name" value="5'-nuclease"/>
    <property type="match status" value="2"/>
</dbReference>
<dbReference type="Proteomes" id="UP000308730">
    <property type="component" value="Unassembled WGS sequence"/>
</dbReference>
<feature type="compositionally biased region" description="Basic and acidic residues" evidence="3">
    <location>
        <begin position="729"/>
        <end position="742"/>
    </location>
</feature>
<evidence type="ECO:0000259" key="5">
    <source>
        <dbReference type="SMART" id="SM00485"/>
    </source>
</evidence>
<protein>
    <recommendedName>
        <fullName evidence="8">XPG-I domain-containing protein</fullName>
    </recommendedName>
</protein>
<dbReference type="InterPro" id="IPR037316">
    <property type="entry name" value="Yen1_H3TH"/>
</dbReference>
<dbReference type="AlphaFoldDB" id="A0A4S4N4Z5"/>
<proteinExistence type="predicted"/>
<feature type="compositionally biased region" description="Acidic residues" evidence="3">
    <location>
        <begin position="938"/>
        <end position="949"/>
    </location>
</feature>
<comment type="caution">
    <text evidence="6">The sequence shown here is derived from an EMBL/GenBank/DDBJ whole genome shotgun (WGS) entry which is preliminary data.</text>
</comment>
<feature type="compositionally biased region" description="Polar residues" evidence="3">
    <location>
        <begin position="690"/>
        <end position="710"/>
    </location>
</feature>
<dbReference type="InterPro" id="IPR006085">
    <property type="entry name" value="XPG_DNA_repair_N"/>
</dbReference>
<dbReference type="GO" id="GO:0006281">
    <property type="term" value="P:DNA repair"/>
    <property type="evidence" value="ECO:0007669"/>
    <property type="project" value="UniProtKB-ARBA"/>
</dbReference>
<accession>A0A4S4N4Z5</accession>
<dbReference type="Pfam" id="PF00867">
    <property type="entry name" value="XPG_I"/>
    <property type="match status" value="1"/>
</dbReference>
<keyword evidence="1" id="KW-0540">Nuclease</keyword>
<feature type="compositionally biased region" description="Polar residues" evidence="3">
    <location>
        <begin position="798"/>
        <end position="809"/>
    </location>
</feature>
<evidence type="ECO:0000256" key="2">
    <source>
        <dbReference type="ARBA" id="ARBA00022801"/>
    </source>
</evidence>
<dbReference type="InterPro" id="IPR006086">
    <property type="entry name" value="XPG-I_dom"/>
</dbReference>
<feature type="region of interest" description="Disordered" evidence="3">
    <location>
        <begin position="529"/>
        <end position="619"/>
    </location>
</feature>
<dbReference type="InterPro" id="IPR029060">
    <property type="entry name" value="PIN-like_dom_sf"/>
</dbReference>
<sequence>MGVQGLWEVIGPAGKSRSLANLAVVEGFEGNASGRRAFKLGIDASLWYQHASACKGGVNPEIRLLYFRLLNLMELPILPLFMFDGRERPRVKRGSKLGKTGSHLLNKKMKEMLNIFGMEWREAKGEAEAELAFLNKEGFIDAVLTDDVDVLVFGAKMMIRNTSLKLTGNKAHPALNADGKESKSHTMIFTADDIRNHPDIGLTRNGMILFALLCGGDYDTGGTRGFGRMIAHGLARCGFGDQLIQAYEHAQGGNMQQVLAQWRADVNNEIQTNASGFLGRRSNGLTLPPDFPNIEILKNYLHPAVREGGGQMRDRGNFSISRAATFWENHFDELGTKFTTLKRFRTLVWEGAIVQLLRRAALEADEKERLKRERNGEIVQTICGPLRPRSHEGVGTHLSLVKKYLDSAPQNPLDRIAGAFVNQGNGHPVAGPSSERAFDLNPLVEEIVGYREHVSTDHLPQYRVKIMPCHLVKLATSGIKGRFPDSQASQTQKKLEETPTDPMRLWLPASMIRQVHPCLVEDYEVAQAAKKTGKGKGKQRAVTDDESDVEIPPSTQRRSSQSQAKPRASQAQARQSHVEASDVAGSTVPRPRPRPVPRKTIEIPDSVEEIPSSSMSQQMPRLKARELAEAPIEYTLPMRACGFIFTFPDPDNPGDVIWGDDTNRLDDAIPSVSNLMPMYQDLRSRPDLPPSSQNAAASRSVNGVASSSRLSPKRKRTTARGDSSDDGSQNERDPTDMERMLDKILGFGPATSKKRKGAPKAARKRARPVTEDLGVQGDRDAPAAKRRKAPTKKAGQTEAASTNAPTSSLPPKRKKTAAVASSSQASDHVVSMSRVASQSARAFPILPELDDPFDRSVSVRSASLTTARRAEAIDISDEDEDVNFQVPKVVQDHPPPSVSDRERLNYPDVSSLDLDDDPRSSYDQQSIRPSVRDFHDSESEEELDDEEQSEERRVSNYGPKMTVHSRAPWELGEEDEAPRSRKKKEKGGDKSSKAVDGKRFRDLTRQVVYPSLTLKNSF</sequence>
<dbReference type="PANTHER" id="PTHR11081:SF75">
    <property type="entry name" value="ENDONUCLEASE, PUTATIVE (AFU_ORTHOLOGUE AFUA_3G13260)-RELATED"/>
    <property type="match status" value="1"/>
</dbReference>
<feature type="region of interest" description="Disordered" evidence="3">
    <location>
        <begin position="481"/>
        <end position="502"/>
    </location>
</feature>
<dbReference type="CDD" id="cd09870">
    <property type="entry name" value="PIN_YEN1"/>
    <property type="match status" value="1"/>
</dbReference>
<dbReference type="Pfam" id="PF18380">
    <property type="entry name" value="GEN1_C"/>
    <property type="match status" value="1"/>
</dbReference>
<feature type="region of interest" description="Disordered" evidence="3">
    <location>
        <begin position="875"/>
        <end position="998"/>
    </location>
</feature>
<dbReference type="InterPro" id="IPR006084">
    <property type="entry name" value="XPG/Rad2"/>
</dbReference>
<evidence type="ECO:0008006" key="8">
    <source>
        <dbReference type="Google" id="ProtNLM"/>
    </source>
</evidence>
<evidence type="ECO:0000313" key="6">
    <source>
        <dbReference type="EMBL" id="THH33505.1"/>
    </source>
</evidence>
<dbReference type="GO" id="GO:0017108">
    <property type="term" value="F:5'-flap endonuclease activity"/>
    <property type="evidence" value="ECO:0007669"/>
    <property type="project" value="TreeGrafter"/>
</dbReference>
<dbReference type="PRINTS" id="PR00853">
    <property type="entry name" value="XPGRADSUPER"/>
</dbReference>
<feature type="domain" description="XPG-I" evidence="4">
    <location>
        <begin position="114"/>
        <end position="202"/>
    </location>
</feature>